<keyword evidence="3" id="KW-1185">Reference proteome</keyword>
<gene>
    <name evidence="2" type="ORF">Fcan01_11052</name>
</gene>
<comment type="caution">
    <text evidence="2">The sequence shown here is derived from an EMBL/GenBank/DDBJ whole genome shotgun (WGS) entry which is preliminary data.</text>
</comment>
<dbReference type="EMBL" id="LNIX01000005">
    <property type="protein sequence ID" value="OXA53757.1"/>
    <property type="molecule type" value="Genomic_DNA"/>
</dbReference>
<dbReference type="Proteomes" id="UP000198287">
    <property type="component" value="Unassembled WGS sequence"/>
</dbReference>
<feature type="domain" description="Tox-ART-HYD1" evidence="1">
    <location>
        <begin position="3"/>
        <end position="90"/>
    </location>
</feature>
<dbReference type="OrthoDB" id="8300557at2759"/>
<organism evidence="2 3">
    <name type="scientific">Folsomia candida</name>
    <name type="common">Springtail</name>
    <dbReference type="NCBI Taxonomy" id="158441"/>
    <lineage>
        <taxon>Eukaryota</taxon>
        <taxon>Metazoa</taxon>
        <taxon>Ecdysozoa</taxon>
        <taxon>Arthropoda</taxon>
        <taxon>Hexapoda</taxon>
        <taxon>Collembola</taxon>
        <taxon>Entomobryomorpha</taxon>
        <taxon>Isotomoidea</taxon>
        <taxon>Isotomidae</taxon>
        <taxon>Proisotominae</taxon>
        <taxon>Folsomia</taxon>
    </lineage>
</organism>
<accession>A0A226E9N5</accession>
<dbReference type="AlphaFoldDB" id="A0A226E9N5"/>
<proteinExistence type="predicted"/>
<dbReference type="InterPro" id="IPR028920">
    <property type="entry name" value="Tox-ART-HYD1_dom"/>
</dbReference>
<sequence>MKLYHYTDTKGKTAIEKTEKILQSKRDSRRDDAMYGDGVYLTSIPPTSTTAEILGNNYDGVTIPAHKKARTEWYFEFDTDDLGDDVENVGDKNDRDIWLVRDKELPCKQKAGKRKV</sequence>
<protein>
    <recommendedName>
        <fullName evidence="1">Tox-ART-HYD1 domain-containing protein</fullName>
    </recommendedName>
</protein>
<evidence type="ECO:0000313" key="3">
    <source>
        <dbReference type="Proteomes" id="UP000198287"/>
    </source>
</evidence>
<name>A0A226E9N5_FOLCA</name>
<evidence type="ECO:0000313" key="2">
    <source>
        <dbReference type="EMBL" id="OXA53757.1"/>
    </source>
</evidence>
<reference evidence="2 3" key="1">
    <citation type="submission" date="2015-12" db="EMBL/GenBank/DDBJ databases">
        <title>The genome of Folsomia candida.</title>
        <authorList>
            <person name="Faddeeva A."/>
            <person name="Derks M.F."/>
            <person name="Anvar Y."/>
            <person name="Smit S."/>
            <person name="Van Straalen N."/>
            <person name="Roelofs D."/>
        </authorList>
    </citation>
    <scope>NUCLEOTIDE SEQUENCE [LARGE SCALE GENOMIC DNA]</scope>
    <source>
        <strain evidence="2 3">VU population</strain>
        <tissue evidence="2">Whole body</tissue>
    </source>
</reference>
<dbReference type="Pfam" id="PF15633">
    <property type="entry name" value="Tox-ART-HYD1"/>
    <property type="match status" value="1"/>
</dbReference>
<evidence type="ECO:0000259" key="1">
    <source>
        <dbReference type="Pfam" id="PF15633"/>
    </source>
</evidence>